<dbReference type="GeneID" id="20309988"/>
<dbReference type="RefSeq" id="XP_009157767.1">
    <property type="nucleotide sequence ID" value="XM_009159519.1"/>
</dbReference>
<protein>
    <submittedName>
        <fullName evidence="1">Uncharacterized protein</fullName>
    </submittedName>
</protein>
<dbReference type="HOGENOM" id="CLU_2049710_0_0_1"/>
<dbReference type="Proteomes" id="UP000007304">
    <property type="component" value="Unassembled WGS sequence"/>
</dbReference>
<reference evidence="1" key="1">
    <citation type="submission" date="2011-07" db="EMBL/GenBank/DDBJ databases">
        <title>The Genome Sequence of Exophiala (Wangiella) dermatitidis NIH/UT8656.</title>
        <authorList>
            <consortium name="The Broad Institute Genome Sequencing Platform"/>
            <person name="Cuomo C."/>
            <person name="Wang Z."/>
            <person name="Hunicke-Smith S."/>
            <person name="Szanislo P.J."/>
            <person name="Earl A."/>
            <person name="Young S.K."/>
            <person name="Zeng Q."/>
            <person name="Gargeya S."/>
            <person name="Fitzgerald M."/>
            <person name="Haas B."/>
            <person name="Abouelleil A."/>
            <person name="Alvarado L."/>
            <person name="Arachchi H.M."/>
            <person name="Berlin A."/>
            <person name="Brown A."/>
            <person name="Chapman S.B."/>
            <person name="Chen Z."/>
            <person name="Dunbar C."/>
            <person name="Freedman E."/>
            <person name="Gearin G."/>
            <person name="Gellesch M."/>
            <person name="Goldberg J."/>
            <person name="Griggs A."/>
            <person name="Gujja S."/>
            <person name="Heiman D."/>
            <person name="Howarth C."/>
            <person name="Larson L."/>
            <person name="Lui A."/>
            <person name="MacDonald P.J.P."/>
            <person name="Montmayeur A."/>
            <person name="Murphy C."/>
            <person name="Neiman D."/>
            <person name="Pearson M."/>
            <person name="Priest M."/>
            <person name="Roberts A."/>
            <person name="Saif S."/>
            <person name="Shea T."/>
            <person name="Shenoy N."/>
            <person name="Sisk P."/>
            <person name="Stolte C."/>
            <person name="Sykes S."/>
            <person name="Wortman J."/>
            <person name="Nusbaum C."/>
            <person name="Birren B."/>
        </authorList>
    </citation>
    <scope>NUCLEOTIDE SEQUENCE</scope>
    <source>
        <strain evidence="1">NIH/UT8656</strain>
    </source>
</reference>
<proteinExistence type="predicted"/>
<name>H6C0W9_EXODN</name>
<keyword evidence="2" id="KW-1185">Reference proteome</keyword>
<evidence type="ECO:0000313" key="2">
    <source>
        <dbReference type="Proteomes" id="UP000007304"/>
    </source>
</evidence>
<dbReference type="EMBL" id="JH226133">
    <property type="protein sequence ID" value="EHY57307.1"/>
    <property type="molecule type" value="Genomic_DNA"/>
</dbReference>
<gene>
    <name evidence="1" type="ORF">HMPREF1120_05349</name>
</gene>
<organism evidence="1 2">
    <name type="scientific">Exophiala dermatitidis (strain ATCC 34100 / CBS 525.76 / NIH/UT8656)</name>
    <name type="common">Black yeast</name>
    <name type="synonym">Wangiella dermatitidis</name>
    <dbReference type="NCBI Taxonomy" id="858893"/>
    <lineage>
        <taxon>Eukaryota</taxon>
        <taxon>Fungi</taxon>
        <taxon>Dikarya</taxon>
        <taxon>Ascomycota</taxon>
        <taxon>Pezizomycotina</taxon>
        <taxon>Eurotiomycetes</taxon>
        <taxon>Chaetothyriomycetidae</taxon>
        <taxon>Chaetothyriales</taxon>
        <taxon>Herpotrichiellaceae</taxon>
        <taxon>Exophiala</taxon>
    </lineage>
</organism>
<evidence type="ECO:0000313" key="1">
    <source>
        <dbReference type="EMBL" id="EHY57306.1"/>
    </source>
</evidence>
<dbReference type="EMBL" id="JH226133">
    <property type="protein sequence ID" value="EHY57306.1"/>
    <property type="molecule type" value="Genomic_DNA"/>
</dbReference>
<sequence>MGALCAGNVAQQLCYWLPWPRSSVHWRNDQDRSNRKHLEHSLMTRLLGYAVGGVDPVLTASFTQRHRPLDTIPVCAPAILSICLRGFESFQPLIPTYLVTVATGLKSQTRSDVCYSGGHR</sequence>
<accession>H6C0W9</accession>
<dbReference type="RefSeq" id="XP_009157768.1">
    <property type="nucleotide sequence ID" value="XM_009159520.1"/>
</dbReference>
<dbReference type="VEuPathDB" id="FungiDB:HMPREF1120_05349"/>
<dbReference type="AlphaFoldDB" id="H6C0W9"/>